<dbReference type="RefSeq" id="WP_155193218.1">
    <property type="nucleotide sequence ID" value="NZ_BAAAEA010000004.1"/>
</dbReference>
<accession>A0ABY1PBB8</accession>
<dbReference type="Proteomes" id="UP001157914">
    <property type="component" value="Unassembled WGS sequence"/>
</dbReference>
<feature type="domain" description="T6SS Phospholipase effector Tle1-like catalytic" evidence="1">
    <location>
        <begin position="3"/>
        <end position="274"/>
    </location>
</feature>
<name>A0ABY1PBB8_9HYPH</name>
<dbReference type="Pfam" id="PF09994">
    <property type="entry name" value="T6SS_Tle1-like_cat"/>
    <property type="match status" value="1"/>
</dbReference>
<dbReference type="PANTHER" id="PTHR33840">
    <property type="match status" value="1"/>
</dbReference>
<reference evidence="2 3" key="1">
    <citation type="submission" date="2017-05" db="EMBL/GenBank/DDBJ databases">
        <authorList>
            <person name="Varghese N."/>
            <person name="Submissions S."/>
        </authorList>
    </citation>
    <scope>NUCLEOTIDE SEQUENCE [LARGE SCALE GENOMIC DNA]</scope>
    <source>
        <strain evidence="2 3">DSM 15949</strain>
    </source>
</reference>
<evidence type="ECO:0000313" key="3">
    <source>
        <dbReference type="Proteomes" id="UP001157914"/>
    </source>
</evidence>
<dbReference type="InterPro" id="IPR029058">
    <property type="entry name" value="AB_hydrolase_fold"/>
</dbReference>
<dbReference type="SUPFAM" id="SSF53474">
    <property type="entry name" value="alpha/beta-Hydrolases"/>
    <property type="match status" value="1"/>
</dbReference>
<sequence>MANLIVCCDGTWATYDKTEGGIPTPTNVAKIHGAVADADGNGIEQQAYYHPGVGTDGGWWNKIVGGGMGAGLDDNIKSAYRWLGSRYRDGDQIFLFGFSRGAYTVRSLAGMISACGLLDLTAANLSDDTLWERVEKVFENYRKKPEERKRLKSLRYHNTDSGKSGAGKTQVHFLGVWDTVGALGIPDEAELLNLFDDPSKHSFHDTELGPIIRYARHAVAMDETRQTFAPTLWTKTSNTTDEKQIWFPGNHSDVGGGHLQTGLSDGALGWMMAEAAACGLAFRSGAAEQVKPDPRGVLHNSVSGIYASLKTRPRPVPFLSFDEQATKTFHASSIERAKNPPLAQPHFWPSRHLDVSKRYETDVFAQEKWNPTGLFLKKGETYRLAASGQWKDASIKCGPGGTDDGKFNPAELFQMAASAWGSVENFYKRLTGNEHADFVMTRRHEDWPWFALIGVISDGFGVGKDGRTIEHTAFLIGDGVEIDVKSDGYLYCYANDAWQMYFNNRGSVRLTVERKS</sequence>
<dbReference type="EMBL" id="FXTT01000004">
    <property type="protein sequence ID" value="SMP29005.1"/>
    <property type="molecule type" value="Genomic_DNA"/>
</dbReference>
<dbReference type="Gene3D" id="2.60.120.430">
    <property type="entry name" value="Galactose-binding lectin"/>
    <property type="match status" value="1"/>
</dbReference>
<dbReference type="PANTHER" id="PTHR33840:SF1">
    <property type="entry name" value="TLE1 PHOSPHOLIPASE DOMAIN-CONTAINING PROTEIN"/>
    <property type="match status" value="1"/>
</dbReference>
<protein>
    <submittedName>
        <fullName evidence="2">Uncharacterized protein, PA2063/DUF2235 family</fullName>
    </submittedName>
</protein>
<evidence type="ECO:0000313" key="2">
    <source>
        <dbReference type="EMBL" id="SMP29005.1"/>
    </source>
</evidence>
<proteinExistence type="predicted"/>
<dbReference type="Gene3D" id="3.40.50.1820">
    <property type="entry name" value="alpha/beta hydrolase"/>
    <property type="match status" value="1"/>
</dbReference>
<comment type="caution">
    <text evidence="2">The sequence shown here is derived from an EMBL/GenBank/DDBJ whole genome shotgun (WGS) entry which is preliminary data.</text>
</comment>
<keyword evidence="3" id="KW-1185">Reference proteome</keyword>
<dbReference type="InterPro" id="IPR018712">
    <property type="entry name" value="Tle1-like_cat"/>
</dbReference>
<evidence type="ECO:0000259" key="1">
    <source>
        <dbReference type="Pfam" id="PF09994"/>
    </source>
</evidence>
<organism evidence="2 3">
    <name type="scientific">Roseibium denhamense</name>
    <dbReference type="NCBI Taxonomy" id="76305"/>
    <lineage>
        <taxon>Bacteria</taxon>
        <taxon>Pseudomonadati</taxon>
        <taxon>Pseudomonadota</taxon>
        <taxon>Alphaproteobacteria</taxon>
        <taxon>Hyphomicrobiales</taxon>
        <taxon>Stappiaceae</taxon>
        <taxon>Roseibium</taxon>
    </lineage>
</organism>
<gene>
    <name evidence="2" type="ORF">SAMN06265374_3043</name>
</gene>